<protein>
    <submittedName>
        <fullName evidence="1">Uncharacterized protein</fullName>
    </submittedName>
</protein>
<accession>A0A2M8EPI4</accession>
<dbReference type="Proteomes" id="UP000230251">
    <property type="component" value="Unassembled WGS sequence"/>
</dbReference>
<evidence type="ECO:0000313" key="1">
    <source>
        <dbReference type="EMBL" id="PJC24587.1"/>
    </source>
</evidence>
<name>A0A2M8EPI4_9BACT</name>
<evidence type="ECO:0000313" key="2">
    <source>
        <dbReference type="Proteomes" id="UP000230251"/>
    </source>
</evidence>
<sequence length="224" mass="25677">MGESGNIINIFERPDMRERLLASLQAMHDGLPEKTARAFIEFVKDRLVSDLGTEVGDEFAEHLAYVKDDQSRDDLLNNILDFFAKHVDPDKFEAVERKKFVERGNFIPLNEILSFGADDGVAHIHLAPARAIAPEKRMQLLNGGLRELALRMNTDEQLSEISRVKATSWIVAKMPSIIESLGFHIDGPIDDEIRRLYFPDQKGEIWEAHMDRKEFLEIYLDKDL</sequence>
<gene>
    <name evidence="1" type="ORF">CO057_02140</name>
</gene>
<dbReference type="AlphaFoldDB" id="A0A2M8EPI4"/>
<reference evidence="2" key="1">
    <citation type="submission" date="2017-09" db="EMBL/GenBank/DDBJ databases">
        <title>Depth-based differentiation of microbial function through sediment-hosted aquifers and enrichment of novel symbionts in the deep terrestrial subsurface.</title>
        <authorList>
            <person name="Probst A.J."/>
            <person name="Ladd B."/>
            <person name="Jarett J.K."/>
            <person name="Geller-Mcgrath D.E."/>
            <person name="Sieber C.M.K."/>
            <person name="Emerson J.B."/>
            <person name="Anantharaman K."/>
            <person name="Thomas B.C."/>
            <person name="Malmstrom R."/>
            <person name="Stieglmeier M."/>
            <person name="Klingl A."/>
            <person name="Woyke T."/>
            <person name="Ryan C.M."/>
            <person name="Banfield J.F."/>
        </authorList>
    </citation>
    <scope>NUCLEOTIDE SEQUENCE [LARGE SCALE GENOMIC DNA]</scope>
</reference>
<comment type="caution">
    <text evidence="1">The sequence shown here is derived from an EMBL/GenBank/DDBJ whole genome shotgun (WGS) entry which is preliminary data.</text>
</comment>
<proteinExistence type="predicted"/>
<organism evidence="1 2">
    <name type="scientific">Candidatus Uhrbacteria bacterium CG_4_9_14_0_2_um_filter_41_50</name>
    <dbReference type="NCBI Taxonomy" id="1975031"/>
    <lineage>
        <taxon>Bacteria</taxon>
        <taxon>Candidatus Uhriibacteriota</taxon>
    </lineage>
</organism>
<dbReference type="EMBL" id="PFSI01000032">
    <property type="protein sequence ID" value="PJC24587.1"/>
    <property type="molecule type" value="Genomic_DNA"/>
</dbReference>